<dbReference type="KEGG" id="cvn:111115353"/>
<evidence type="ECO:0000313" key="2">
    <source>
        <dbReference type="Proteomes" id="UP000694844"/>
    </source>
</evidence>
<dbReference type="SUPFAM" id="SSF50249">
    <property type="entry name" value="Nucleic acid-binding proteins"/>
    <property type="match status" value="1"/>
</dbReference>
<gene>
    <name evidence="3" type="primary">LOC111115353</name>
</gene>
<keyword evidence="1" id="KW-0812">Transmembrane</keyword>
<dbReference type="RefSeq" id="XP_022309759.1">
    <property type="nucleotide sequence ID" value="XM_022454051.1"/>
</dbReference>
<dbReference type="Gene3D" id="2.40.50.140">
    <property type="entry name" value="Nucleic acid-binding proteins"/>
    <property type="match status" value="1"/>
</dbReference>
<protein>
    <submittedName>
        <fullName evidence="3">Uncharacterized protein LOC111115353 isoform X1</fullName>
    </submittedName>
</protein>
<keyword evidence="1" id="KW-0472">Membrane</keyword>
<organism evidence="2 3">
    <name type="scientific">Crassostrea virginica</name>
    <name type="common">Eastern oyster</name>
    <dbReference type="NCBI Taxonomy" id="6565"/>
    <lineage>
        <taxon>Eukaryota</taxon>
        <taxon>Metazoa</taxon>
        <taxon>Spiralia</taxon>
        <taxon>Lophotrochozoa</taxon>
        <taxon>Mollusca</taxon>
        <taxon>Bivalvia</taxon>
        <taxon>Autobranchia</taxon>
        <taxon>Pteriomorphia</taxon>
        <taxon>Ostreida</taxon>
        <taxon>Ostreoidea</taxon>
        <taxon>Ostreidae</taxon>
        <taxon>Crassostrea</taxon>
    </lineage>
</organism>
<dbReference type="AlphaFoldDB" id="A0A8B8C3U8"/>
<reference evidence="3" key="1">
    <citation type="submission" date="2025-08" db="UniProtKB">
        <authorList>
            <consortium name="RefSeq"/>
        </authorList>
    </citation>
    <scope>IDENTIFICATION</scope>
    <source>
        <tissue evidence="3">Whole sample</tissue>
    </source>
</reference>
<feature type="transmembrane region" description="Helical" evidence="1">
    <location>
        <begin position="7"/>
        <end position="27"/>
    </location>
</feature>
<accession>A0A8B8C3U8</accession>
<evidence type="ECO:0000256" key="1">
    <source>
        <dbReference type="SAM" id="Phobius"/>
    </source>
</evidence>
<dbReference type="Proteomes" id="UP000694844">
    <property type="component" value="Chromosome 9"/>
</dbReference>
<dbReference type="GeneID" id="111115353"/>
<proteinExistence type="predicted"/>
<dbReference type="InterPro" id="IPR012340">
    <property type="entry name" value="NA-bd_OB-fold"/>
</dbReference>
<dbReference type="OrthoDB" id="8838938at2759"/>
<evidence type="ECO:0000313" key="3">
    <source>
        <dbReference type="RefSeq" id="XP_022309759.1"/>
    </source>
</evidence>
<keyword evidence="1" id="KW-1133">Transmembrane helix</keyword>
<sequence>MVSRVKIFIPSLFILFQGPLPITLFVLEDMMVRSYSNGGQYGTTYVVSSNSEFKTITSVIVHEKHLAAIKPNRAYLLMKYLLLQDGTIKVSQNTMVMQTKTPHNLSREVIEAFINPPVIQELGRIASMNPKERVSIRGEVTRVSSIIHANETQRKIVTLSDGNASVEVKLWGELSTTCFEEGSTVRITCLHVDLYQNRRTLNSSGSTSVQIEDNEEDFRGTVDGVCFEESNSSILVGGEVVMCTTQQLSEVFPQGEYREDVKVKGKRKRSVVTSLELDEEKEEVEEDDDERLLGDVSDLIL</sequence>
<name>A0A8B8C3U8_CRAVI</name>
<keyword evidence="2" id="KW-1185">Reference proteome</keyword>